<comment type="subcellular location">
    <subcellularLocation>
        <location evidence="1">Secreted</location>
    </subcellularLocation>
</comment>
<evidence type="ECO:0000256" key="7">
    <source>
        <dbReference type="ARBA" id="ARBA00023180"/>
    </source>
</evidence>
<keyword evidence="3" id="KW-0964">Secreted</keyword>
<dbReference type="EMBL" id="KK112873">
    <property type="protein sequence ID" value="KFM58734.1"/>
    <property type="molecule type" value="Genomic_DNA"/>
</dbReference>
<dbReference type="Gene3D" id="2.60.120.970">
    <property type="match status" value="1"/>
</dbReference>
<dbReference type="PANTHER" id="PTHR11848">
    <property type="entry name" value="TGF-BETA FAMILY"/>
    <property type="match status" value="1"/>
</dbReference>
<dbReference type="CDD" id="cd08698">
    <property type="entry name" value="TGF_beta_SF"/>
    <property type="match status" value="1"/>
</dbReference>
<dbReference type="Proteomes" id="UP000054359">
    <property type="component" value="Unassembled WGS sequence"/>
</dbReference>
<feature type="domain" description="TGF-beta family profile" evidence="9">
    <location>
        <begin position="188"/>
        <end position="302"/>
    </location>
</feature>
<dbReference type="Gene3D" id="2.10.90.10">
    <property type="entry name" value="Cystine-knot cytokines"/>
    <property type="match status" value="1"/>
</dbReference>
<dbReference type="InterPro" id="IPR029034">
    <property type="entry name" value="Cystine-knot_cytokine"/>
</dbReference>
<evidence type="ECO:0000256" key="5">
    <source>
        <dbReference type="ARBA" id="ARBA00023030"/>
    </source>
</evidence>
<evidence type="ECO:0000259" key="9">
    <source>
        <dbReference type="PROSITE" id="PS51362"/>
    </source>
</evidence>
<dbReference type="GO" id="GO:0005125">
    <property type="term" value="F:cytokine activity"/>
    <property type="evidence" value="ECO:0007669"/>
    <property type="project" value="TreeGrafter"/>
</dbReference>
<keyword evidence="7" id="KW-0325">Glycoprotein</keyword>
<keyword evidence="4" id="KW-0732">Signal</keyword>
<evidence type="ECO:0000256" key="8">
    <source>
        <dbReference type="RuleBase" id="RU000354"/>
    </source>
</evidence>
<dbReference type="SMART" id="SM00204">
    <property type="entry name" value="TGFB"/>
    <property type="match status" value="1"/>
</dbReference>
<keyword evidence="6" id="KW-1015">Disulfide bond</keyword>
<proteinExistence type="inferred from homology"/>
<keyword evidence="5 8" id="KW-0339">Growth factor</keyword>
<dbReference type="AlphaFoldDB" id="A0A087T0U5"/>
<dbReference type="GO" id="GO:0005615">
    <property type="term" value="C:extracellular space"/>
    <property type="evidence" value="ECO:0007669"/>
    <property type="project" value="TreeGrafter"/>
</dbReference>
<comment type="similarity">
    <text evidence="2 8">Belongs to the TGF-beta family.</text>
</comment>
<evidence type="ECO:0000313" key="11">
    <source>
        <dbReference type="Proteomes" id="UP000054359"/>
    </source>
</evidence>
<dbReference type="Pfam" id="PF00688">
    <property type="entry name" value="TGFb_propeptide"/>
    <property type="match status" value="1"/>
</dbReference>
<organism evidence="10 11">
    <name type="scientific">Stegodyphus mimosarum</name>
    <name type="common">African social velvet spider</name>
    <dbReference type="NCBI Taxonomy" id="407821"/>
    <lineage>
        <taxon>Eukaryota</taxon>
        <taxon>Metazoa</taxon>
        <taxon>Ecdysozoa</taxon>
        <taxon>Arthropoda</taxon>
        <taxon>Chelicerata</taxon>
        <taxon>Arachnida</taxon>
        <taxon>Araneae</taxon>
        <taxon>Araneomorphae</taxon>
        <taxon>Entelegynae</taxon>
        <taxon>Eresoidea</taxon>
        <taxon>Eresidae</taxon>
        <taxon>Stegodyphus</taxon>
    </lineage>
</organism>
<dbReference type="GO" id="GO:0008083">
    <property type="term" value="F:growth factor activity"/>
    <property type="evidence" value="ECO:0007669"/>
    <property type="project" value="UniProtKB-KW"/>
</dbReference>
<feature type="non-terminal residue" evidence="10">
    <location>
        <position position="304"/>
    </location>
</feature>
<dbReference type="PROSITE" id="PS51362">
    <property type="entry name" value="TGF_BETA_2"/>
    <property type="match status" value="1"/>
</dbReference>
<dbReference type="SUPFAM" id="SSF57501">
    <property type="entry name" value="Cystine-knot cytokines"/>
    <property type="match status" value="1"/>
</dbReference>
<evidence type="ECO:0000256" key="6">
    <source>
        <dbReference type="ARBA" id="ARBA00023157"/>
    </source>
</evidence>
<evidence type="ECO:0000256" key="2">
    <source>
        <dbReference type="ARBA" id="ARBA00006656"/>
    </source>
</evidence>
<dbReference type="InterPro" id="IPR015615">
    <property type="entry name" value="TGF-beta-rel"/>
</dbReference>
<sequence length="304" mass="34957">MLAKLRLYKITGNTDPNFVAWNPNESTLPRQNLLERLVNSRAANAINVSIYRYLKPLRANRREKKRLVDSRTISVDYEGWVEFSVMEPLNHWLHHSNKNFGFDVEVQDAYGNKLNPNLYLQNLNCSSGTPAQEPPFPNIVELHPEMGENESSLFDNETYPTLDLQTAEIPLDFPEFDVPANRLNERVIRKRSNRNDVQTMCHKEEIYVSFGELKLDEYILWPQGVLWTFCGGGCRGVKKLRQQRAAFYSNWIAHLLRTKIDDSTSSCAVTSRESLPVILYDGEHQVYETVLEDLVPTSCGCIDS</sequence>
<evidence type="ECO:0000313" key="10">
    <source>
        <dbReference type="EMBL" id="KFM58734.1"/>
    </source>
</evidence>
<dbReference type="PANTHER" id="PTHR11848:SF310">
    <property type="entry name" value="PROTEIN 60A-RELATED"/>
    <property type="match status" value="1"/>
</dbReference>
<evidence type="ECO:0000256" key="1">
    <source>
        <dbReference type="ARBA" id="ARBA00004613"/>
    </source>
</evidence>
<evidence type="ECO:0000256" key="4">
    <source>
        <dbReference type="ARBA" id="ARBA00022729"/>
    </source>
</evidence>
<dbReference type="InterPro" id="IPR001839">
    <property type="entry name" value="TGF-b_C"/>
</dbReference>
<gene>
    <name evidence="10" type="ORF">X975_20092</name>
</gene>
<dbReference type="Pfam" id="PF00019">
    <property type="entry name" value="TGF_beta"/>
    <property type="match status" value="1"/>
</dbReference>
<keyword evidence="11" id="KW-1185">Reference proteome</keyword>
<accession>A0A087T0U5</accession>
<dbReference type="STRING" id="407821.A0A087T0U5"/>
<dbReference type="OrthoDB" id="6287506at2759"/>
<name>A0A087T0U5_STEMI</name>
<reference evidence="10 11" key="1">
    <citation type="submission" date="2013-11" db="EMBL/GenBank/DDBJ databases">
        <title>Genome sequencing of Stegodyphus mimosarum.</title>
        <authorList>
            <person name="Bechsgaard J."/>
        </authorList>
    </citation>
    <scope>NUCLEOTIDE SEQUENCE [LARGE SCALE GENOMIC DNA]</scope>
</reference>
<dbReference type="InterPro" id="IPR001111">
    <property type="entry name" value="TGF-b_propeptide"/>
</dbReference>
<protein>
    <submittedName>
        <fullName evidence="10">Bone morphogenetic protein 7</fullName>
    </submittedName>
</protein>
<evidence type="ECO:0000256" key="3">
    <source>
        <dbReference type="ARBA" id="ARBA00022525"/>
    </source>
</evidence>